<dbReference type="Gene3D" id="3.40.50.300">
    <property type="entry name" value="P-loop containing nucleotide triphosphate hydrolases"/>
    <property type="match status" value="1"/>
</dbReference>
<comment type="subcellular location">
    <subcellularLocation>
        <location evidence="1 7">Cytoplasm</location>
    </subcellularLocation>
</comment>
<evidence type="ECO:0000256" key="1">
    <source>
        <dbReference type="ARBA" id="ARBA00004496"/>
    </source>
</evidence>
<feature type="domain" description="Tr-type G" evidence="9">
    <location>
        <begin position="13"/>
        <end position="280"/>
    </location>
</feature>
<gene>
    <name evidence="7" type="primary">prfC</name>
    <name evidence="10" type="ORF">NZD86_18910</name>
</gene>
<dbReference type="PROSITE" id="PS51722">
    <property type="entry name" value="G_TR_2"/>
    <property type="match status" value="1"/>
</dbReference>
<accession>A0ABY6Z0M4</accession>
<evidence type="ECO:0000256" key="6">
    <source>
        <dbReference type="ARBA" id="ARBA00023134"/>
    </source>
</evidence>
<dbReference type="CDD" id="cd04169">
    <property type="entry name" value="RF3"/>
    <property type="match status" value="1"/>
</dbReference>
<dbReference type="InterPro" id="IPR032090">
    <property type="entry name" value="RF3_C"/>
</dbReference>
<evidence type="ECO:0000256" key="4">
    <source>
        <dbReference type="ARBA" id="ARBA00022741"/>
    </source>
</evidence>
<dbReference type="CDD" id="cd03689">
    <property type="entry name" value="RF3_II"/>
    <property type="match status" value="1"/>
</dbReference>
<dbReference type="SUPFAM" id="SSF54980">
    <property type="entry name" value="EF-G C-terminal domain-like"/>
    <property type="match status" value="1"/>
</dbReference>
<sequence>MPIAYTKEQGTHEERRTFAIISHPDAGKTTLTEKLLLFGGAIREAGAVKGKKARRHATSDWMEIEKQRGISVTSTVLQFGYRNRRINILDTPGHEDFSEDTYRTLTAADSAVMLIDAAKGVEPQTIKLFEVCRMRGIPIFTFINKLDRQGKEPLALLEELEDVLGIRSCPMNWPIGMGQDFRGIYNRRDTRFERYTSRGEETSNIQADDIDSPVLRDALGPELHDQLKDEVMLLDIAGDPFDPELIAQGKLTPVFFGSAIANFGVETFLNEFIDLAPAPGVRQTDQGPVAPADKSFSGFVFKIQANMNPAHRDRVAFIRICSGKFERGISVNHVRTGKKVNLAQPQQFFGQGREIIEEAYPGDIIGIFDPGVFRIGDTICESGSFHFEKLPMFSPEHFARVSVKNTLKYKQFHKGIEQLSEEGAIQVFRQANRTEDLVLGAVGQLQFEVFEHRMKSEYGAEVELINLPYSFARWIETTQDVEKLSYDRYSNIIVKDKDERVVMLFPNEFSIRWLIDKNPGVVLHSTSFDM</sequence>
<keyword evidence="5 7" id="KW-0648">Protein biosynthesis</keyword>
<dbReference type="Pfam" id="PF00009">
    <property type="entry name" value="GTP_EFTU"/>
    <property type="match status" value="1"/>
</dbReference>
<dbReference type="InterPro" id="IPR053905">
    <property type="entry name" value="EF-G-like_DII"/>
</dbReference>
<dbReference type="InterPro" id="IPR041732">
    <property type="entry name" value="RF3_GTP-bd"/>
</dbReference>
<feature type="binding site" evidence="7">
    <location>
        <begin position="22"/>
        <end position="29"/>
    </location>
    <ligand>
        <name>GTP</name>
        <dbReference type="ChEBI" id="CHEBI:37565"/>
    </ligand>
</feature>
<dbReference type="InterPro" id="IPR031157">
    <property type="entry name" value="G_TR_CS"/>
</dbReference>
<dbReference type="NCBIfam" id="TIGR00231">
    <property type="entry name" value="small_GTP"/>
    <property type="match status" value="1"/>
</dbReference>
<evidence type="ECO:0000256" key="2">
    <source>
        <dbReference type="ARBA" id="ARBA00009978"/>
    </source>
</evidence>
<dbReference type="CDD" id="cd16259">
    <property type="entry name" value="RF3_III"/>
    <property type="match status" value="1"/>
</dbReference>
<dbReference type="SUPFAM" id="SSF50447">
    <property type="entry name" value="Translation proteins"/>
    <property type="match status" value="1"/>
</dbReference>
<dbReference type="PROSITE" id="PS00301">
    <property type="entry name" value="G_TR_1"/>
    <property type="match status" value="1"/>
</dbReference>
<reference evidence="10" key="1">
    <citation type="submission" date="2022-08" db="EMBL/GenBank/DDBJ databases">
        <title>Alicyclobacillus dauci DSM2870, complete genome.</title>
        <authorList>
            <person name="Wang Q."/>
            <person name="Cai R."/>
            <person name="Wang Z."/>
        </authorList>
    </citation>
    <scope>NUCLEOTIDE SEQUENCE</scope>
    <source>
        <strain evidence="10">DSM 28700</strain>
    </source>
</reference>
<dbReference type="Pfam" id="PF22042">
    <property type="entry name" value="EF-G_D2"/>
    <property type="match status" value="1"/>
</dbReference>
<proteinExistence type="inferred from homology"/>
<dbReference type="InterPro" id="IPR005225">
    <property type="entry name" value="Small_GTP-bd"/>
</dbReference>
<keyword evidence="3 7" id="KW-0963">Cytoplasm</keyword>
<keyword evidence="11" id="KW-1185">Reference proteome</keyword>
<feature type="binding site" evidence="7">
    <location>
        <begin position="144"/>
        <end position="147"/>
    </location>
    <ligand>
        <name>GTP</name>
        <dbReference type="ChEBI" id="CHEBI:37565"/>
    </ligand>
</feature>
<dbReference type="EMBL" id="CP104064">
    <property type="protein sequence ID" value="WAH36279.1"/>
    <property type="molecule type" value="Genomic_DNA"/>
</dbReference>
<keyword evidence="6 7" id="KW-0342">GTP-binding</keyword>
<dbReference type="InterPro" id="IPR009000">
    <property type="entry name" value="Transl_B-barrel_sf"/>
</dbReference>
<dbReference type="InterPro" id="IPR000795">
    <property type="entry name" value="T_Tr_GTP-bd_dom"/>
</dbReference>
<dbReference type="InterPro" id="IPR035647">
    <property type="entry name" value="EFG_III/V"/>
</dbReference>
<dbReference type="InterPro" id="IPR027417">
    <property type="entry name" value="P-loop_NTPase"/>
</dbReference>
<evidence type="ECO:0000256" key="7">
    <source>
        <dbReference type="HAMAP-Rule" id="MF_00072"/>
    </source>
</evidence>
<dbReference type="Gene3D" id="3.30.70.3280">
    <property type="entry name" value="Peptide chain release factor 3, domain III"/>
    <property type="match status" value="1"/>
</dbReference>
<dbReference type="HAMAP" id="MF_00072">
    <property type="entry name" value="Rel_fac_3"/>
    <property type="match status" value="1"/>
</dbReference>
<evidence type="ECO:0000256" key="5">
    <source>
        <dbReference type="ARBA" id="ARBA00022917"/>
    </source>
</evidence>
<evidence type="ECO:0000256" key="3">
    <source>
        <dbReference type="ARBA" id="ARBA00022490"/>
    </source>
</evidence>
<dbReference type="PANTHER" id="PTHR43556:SF2">
    <property type="entry name" value="PEPTIDE CHAIN RELEASE FACTOR RF3"/>
    <property type="match status" value="1"/>
</dbReference>
<organism evidence="10 11">
    <name type="scientific">Alicyclobacillus dauci</name>
    <dbReference type="NCBI Taxonomy" id="1475485"/>
    <lineage>
        <taxon>Bacteria</taxon>
        <taxon>Bacillati</taxon>
        <taxon>Bacillota</taxon>
        <taxon>Bacilli</taxon>
        <taxon>Bacillales</taxon>
        <taxon>Alicyclobacillaceae</taxon>
        <taxon>Alicyclobacillus</taxon>
    </lineage>
</organism>
<dbReference type="PRINTS" id="PR00315">
    <property type="entry name" value="ELONGATNFCT"/>
</dbReference>
<dbReference type="InterPro" id="IPR004548">
    <property type="entry name" value="PrfC"/>
</dbReference>
<dbReference type="RefSeq" id="WP_268043604.1">
    <property type="nucleotide sequence ID" value="NZ_CP104064.1"/>
</dbReference>
<dbReference type="PANTHER" id="PTHR43556">
    <property type="entry name" value="PEPTIDE CHAIN RELEASE FACTOR RF3"/>
    <property type="match status" value="1"/>
</dbReference>
<dbReference type="NCBIfam" id="TIGR00503">
    <property type="entry name" value="prfC"/>
    <property type="match status" value="1"/>
</dbReference>
<evidence type="ECO:0000313" key="10">
    <source>
        <dbReference type="EMBL" id="WAH36279.1"/>
    </source>
</evidence>
<comment type="function">
    <text evidence="7">Increases the formation of ribosomal termination complexes and stimulates activities of RF-1 and RF-2. It binds guanine nucleotides and has strong preference for UGA stop codons. It may interact directly with the ribosome. The stimulation of RF-1 and RF-2 is significantly reduced by GTP and GDP, but not by GMP.</text>
</comment>
<evidence type="ECO:0000256" key="8">
    <source>
        <dbReference type="NCBIfam" id="TIGR00503"/>
    </source>
</evidence>
<dbReference type="Gene3D" id="2.40.30.10">
    <property type="entry name" value="Translation factors"/>
    <property type="match status" value="1"/>
</dbReference>
<dbReference type="Proteomes" id="UP001164803">
    <property type="component" value="Chromosome"/>
</dbReference>
<dbReference type="InterPro" id="IPR038467">
    <property type="entry name" value="RF3_dom_3_sf"/>
</dbReference>
<evidence type="ECO:0000313" key="11">
    <source>
        <dbReference type="Proteomes" id="UP001164803"/>
    </source>
</evidence>
<dbReference type="Pfam" id="PF16658">
    <property type="entry name" value="RF3_C"/>
    <property type="match status" value="1"/>
</dbReference>
<dbReference type="SUPFAM" id="SSF52540">
    <property type="entry name" value="P-loop containing nucleoside triphosphate hydrolases"/>
    <property type="match status" value="1"/>
</dbReference>
<comment type="similarity">
    <text evidence="2 7">Belongs to the TRAFAC class translation factor GTPase superfamily. Classic translation factor GTPase family. PrfC subfamily.</text>
</comment>
<feature type="binding site" evidence="7">
    <location>
        <begin position="90"/>
        <end position="94"/>
    </location>
    <ligand>
        <name>GTP</name>
        <dbReference type="ChEBI" id="CHEBI:37565"/>
    </ligand>
</feature>
<protein>
    <recommendedName>
        <fullName evidence="7 8">Peptide chain release factor 3</fullName>
        <shortName evidence="7">RF-3</shortName>
    </recommendedName>
</protein>
<evidence type="ECO:0000259" key="9">
    <source>
        <dbReference type="PROSITE" id="PS51722"/>
    </source>
</evidence>
<dbReference type="NCBIfam" id="NF001964">
    <property type="entry name" value="PRK00741.1"/>
    <property type="match status" value="1"/>
</dbReference>
<name>A0ABY6Z0M4_9BACL</name>
<keyword evidence="4 7" id="KW-0547">Nucleotide-binding</keyword>